<accession>L0GYN7</accession>
<dbReference type="GO" id="GO:0004540">
    <property type="term" value="F:RNA nuclease activity"/>
    <property type="evidence" value="ECO:0007669"/>
    <property type="project" value="InterPro"/>
</dbReference>
<dbReference type="PANTHER" id="PTHR35811:SF1">
    <property type="entry name" value="HTH OST-TYPE DOMAIN-CONTAINING PROTEIN"/>
    <property type="match status" value="1"/>
</dbReference>
<dbReference type="InterPro" id="IPR021139">
    <property type="entry name" value="NYN"/>
</dbReference>
<feature type="domain" description="NYN" evidence="2">
    <location>
        <begin position="2"/>
        <end position="158"/>
    </location>
</feature>
<organism evidence="3 4">
    <name type="scientific">Thioflavicoccus mobilis 8321</name>
    <dbReference type="NCBI Taxonomy" id="765912"/>
    <lineage>
        <taxon>Bacteria</taxon>
        <taxon>Pseudomonadati</taxon>
        <taxon>Pseudomonadota</taxon>
        <taxon>Gammaproteobacteria</taxon>
        <taxon>Chromatiales</taxon>
        <taxon>Chromatiaceae</taxon>
        <taxon>Thioflavicoccus</taxon>
    </lineage>
</organism>
<reference evidence="3 4" key="1">
    <citation type="submission" date="2011-09" db="EMBL/GenBank/DDBJ databases">
        <title>Complete sequence of chromosome of Thioflavicoccus mobilis 8321.</title>
        <authorList>
            <consortium name="US DOE Joint Genome Institute"/>
            <person name="Lucas S."/>
            <person name="Han J."/>
            <person name="Lapidus A."/>
            <person name="Cheng J.-F."/>
            <person name="Goodwin L."/>
            <person name="Pitluck S."/>
            <person name="Peters L."/>
            <person name="Ovchinnikova G."/>
            <person name="Lu M."/>
            <person name="Detter J.C."/>
            <person name="Han C."/>
            <person name="Tapia R."/>
            <person name="Land M."/>
            <person name="Hauser L."/>
            <person name="Kyrpides N."/>
            <person name="Ivanova N."/>
            <person name="Pagani I."/>
            <person name="Vogl K."/>
            <person name="Liu Z."/>
            <person name="Imhoff J."/>
            <person name="Thiel V."/>
            <person name="Frigaard N.-U."/>
            <person name="Bryant D."/>
            <person name="Woyke T."/>
        </authorList>
    </citation>
    <scope>NUCLEOTIDE SEQUENCE [LARGE SCALE GENOMIC DNA]</scope>
    <source>
        <strain evidence="3 4">8321</strain>
    </source>
</reference>
<protein>
    <recommendedName>
        <fullName evidence="2">NYN domain-containing protein</fullName>
    </recommendedName>
</protein>
<feature type="compositionally biased region" description="Polar residues" evidence="1">
    <location>
        <begin position="272"/>
        <end position="283"/>
    </location>
</feature>
<dbReference type="STRING" id="765912.Thimo_3214"/>
<evidence type="ECO:0000256" key="1">
    <source>
        <dbReference type="SAM" id="MobiDB-lite"/>
    </source>
</evidence>
<evidence type="ECO:0000313" key="4">
    <source>
        <dbReference type="Proteomes" id="UP000010816"/>
    </source>
</evidence>
<feature type="region of interest" description="Disordered" evidence="1">
    <location>
        <begin position="262"/>
        <end position="283"/>
    </location>
</feature>
<dbReference type="RefSeq" id="WP_015282021.1">
    <property type="nucleotide sequence ID" value="NC_019940.1"/>
</dbReference>
<dbReference type="HOGENOM" id="CLU_041389_0_0_6"/>
<dbReference type="Pfam" id="PF01936">
    <property type="entry name" value="NYN"/>
    <property type="match status" value="1"/>
</dbReference>
<dbReference type="AlphaFoldDB" id="L0GYN7"/>
<dbReference type="KEGG" id="tmb:Thimo_3214"/>
<dbReference type="Gene3D" id="3.40.50.1010">
    <property type="entry name" value="5'-nuclease"/>
    <property type="match status" value="1"/>
</dbReference>
<dbReference type="OrthoDB" id="9783963at2"/>
<dbReference type="Proteomes" id="UP000010816">
    <property type="component" value="Chromosome"/>
</dbReference>
<proteinExistence type="predicted"/>
<dbReference type="PATRIC" id="fig|765912.4.peg.3145"/>
<gene>
    <name evidence="3" type="ORF">Thimo_3214</name>
</gene>
<evidence type="ECO:0000259" key="2">
    <source>
        <dbReference type="Pfam" id="PF01936"/>
    </source>
</evidence>
<keyword evidence="4" id="KW-1185">Reference proteome</keyword>
<evidence type="ECO:0000313" key="3">
    <source>
        <dbReference type="EMBL" id="AGA91893.1"/>
    </source>
</evidence>
<dbReference type="PANTHER" id="PTHR35811">
    <property type="entry name" value="SLR1870 PROTEIN"/>
    <property type="match status" value="1"/>
</dbReference>
<dbReference type="eggNOG" id="COG1432">
    <property type="taxonomic scope" value="Bacteria"/>
</dbReference>
<sequence>MRSALFVDFDNVYSGLRKLDASLADRFARTPQRWMSWLVEALELPQPATDGSRRRLLVRRCYLNPQVYQRFRPAFNLAGFEIVDCPSLTSEGKTSTDIHMVLDMVDLLLQETRYDEFVVFSADADFTPVLRKLRRWDRRTTVLAIGFPSAAYRASADLLIDQDEFVRNALGFHDEDEATGTEPAAAVAAKPTERALASAALVLAKKTVADATAPIALAKLASTILGTVEGMDASTWAGYGSFRGLVDSWDLAPLRVSWEGGGSIHDPRRHSAPSSLPGSSPNPTDELSIVVDLIRAEIAKASHPVLCSRIASLITAQHPNFANDWNGMGSFRKLVESVDLTPVRVDWSSGGGQVYDPRRHSLASESASKPNGHQVTRADWGTDRDLLPLVAQIHDVTGVPLLSPANYRTLFQLVAADLAAHAFDLKETGKRVRDATRTCGQPASRSDVNWILRSLLLQGHEFGSGENDAQSLSRKCIENIRSLCLRDQMVIDHEIDDALERWIAHGS</sequence>
<dbReference type="EMBL" id="CP003051">
    <property type="protein sequence ID" value="AGA91893.1"/>
    <property type="molecule type" value="Genomic_DNA"/>
</dbReference>
<name>L0GYN7_9GAMM</name>